<dbReference type="PROSITE" id="PS50956">
    <property type="entry name" value="HTH_ASNC_2"/>
    <property type="match status" value="1"/>
</dbReference>
<evidence type="ECO:0000256" key="1">
    <source>
        <dbReference type="ARBA" id="ARBA00023015"/>
    </source>
</evidence>
<dbReference type="GO" id="GO:0005829">
    <property type="term" value="C:cytosol"/>
    <property type="evidence" value="ECO:0007669"/>
    <property type="project" value="TreeGrafter"/>
</dbReference>
<dbReference type="GO" id="GO:0043200">
    <property type="term" value="P:response to amino acid"/>
    <property type="evidence" value="ECO:0007669"/>
    <property type="project" value="TreeGrafter"/>
</dbReference>
<keyword evidence="7" id="KW-1185">Reference proteome</keyword>
<dbReference type="InterPro" id="IPR011008">
    <property type="entry name" value="Dimeric_a/b-barrel"/>
</dbReference>
<dbReference type="Proteomes" id="UP000663801">
    <property type="component" value="Unassembled WGS sequence"/>
</dbReference>
<dbReference type="CDD" id="cd00090">
    <property type="entry name" value="HTH_ARSR"/>
    <property type="match status" value="1"/>
</dbReference>
<dbReference type="Gene3D" id="1.10.10.10">
    <property type="entry name" value="Winged helix-like DNA-binding domain superfamily/Winged helix DNA-binding domain"/>
    <property type="match status" value="1"/>
</dbReference>
<dbReference type="InterPro" id="IPR019887">
    <property type="entry name" value="Tscrpt_reg_AsnC/Lrp_C"/>
</dbReference>
<gene>
    <name evidence="6" type="ORF">JL107_17730</name>
</gene>
<evidence type="ECO:0000256" key="3">
    <source>
        <dbReference type="ARBA" id="ARBA00023163"/>
    </source>
</evidence>
<dbReference type="InterPro" id="IPR036390">
    <property type="entry name" value="WH_DNA-bd_sf"/>
</dbReference>
<evidence type="ECO:0000313" key="7">
    <source>
        <dbReference type="Proteomes" id="UP000663801"/>
    </source>
</evidence>
<keyword evidence="1" id="KW-0805">Transcription regulation</keyword>
<dbReference type="InterPro" id="IPR011991">
    <property type="entry name" value="ArsR-like_HTH"/>
</dbReference>
<dbReference type="InterPro" id="IPR036388">
    <property type="entry name" value="WH-like_DNA-bd_sf"/>
</dbReference>
<keyword evidence="2" id="KW-0238">DNA-binding</keyword>
<dbReference type="AlphaFoldDB" id="A0A939C7L5"/>
<reference evidence="6" key="1">
    <citation type="submission" date="2021-01" db="EMBL/GenBank/DDBJ databases">
        <title>KCTC 19127 draft genome.</title>
        <authorList>
            <person name="An D."/>
        </authorList>
    </citation>
    <scope>NUCLEOTIDE SEQUENCE</scope>
    <source>
        <strain evidence="6">KCTC 19127</strain>
    </source>
</reference>
<dbReference type="PRINTS" id="PR00033">
    <property type="entry name" value="HTHASNC"/>
</dbReference>
<dbReference type="SMART" id="SM00344">
    <property type="entry name" value="HTH_ASNC"/>
    <property type="match status" value="1"/>
</dbReference>
<accession>A0A939C7L5</accession>
<dbReference type="RefSeq" id="WP_205258407.1">
    <property type="nucleotide sequence ID" value="NZ_BAAAPV010000006.1"/>
</dbReference>
<name>A0A939C7L5_9ACTN</name>
<proteinExistence type="predicted"/>
<dbReference type="Gene3D" id="3.30.70.920">
    <property type="match status" value="1"/>
</dbReference>
<dbReference type="Pfam" id="PF01037">
    <property type="entry name" value="AsnC_trans_reg"/>
    <property type="match status" value="1"/>
</dbReference>
<evidence type="ECO:0000313" key="6">
    <source>
        <dbReference type="EMBL" id="MBM9478292.1"/>
    </source>
</evidence>
<organism evidence="6 7">
    <name type="scientific">Nakamurella flavida</name>
    <dbReference type="NCBI Taxonomy" id="363630"/>
    <lineage>
        <taxon>Bacteria</taxon>
        <taxon>Bacillati</taxon>
        <taxon>Actinomycetota</taxon>
        <taxon>Actinomycetes</taxon>
        <taxon>Nakamurellales</taxon>
        <taxon>Nakamurellaceae</taxon>
        <taxon>Nakamurella</taxon>
    </lineage>
</organism>
<dbReference type="SUPFAM" id="SSF46785">
    <property type="entry name" value="Winged helix' DNA-binding domain"/>
    <property type="match status" value="1"/>
</dbReference>
<dbReference type="EMBL" id="JAERWL010000016">
    <property type="protein sequence ID" value="MBM9478292.1"/>
    <property type="molecule type" value="Genomic_DNA"/>
</dbReference>
<feature type="domain" description="HTH asnC-type" evidence="5">
    <location>
        <begin position="29"/>
        <end position="89"/>
    </location>
</feature>
<dbReference type="Pfam" id="PF13412">
    <property type="entry name" value="HTH_24"/>
    <property type="match status" value="1"/>
</dbReference>
<feature type="region of interest" description="Disordered" evidence="4">
    <location>
        <begin position="1"/>
        <end position="27"/>
    </location>
</feature>
<dbReference type="PANTHER" id="PTHR30154:SF54">
    <property type="entry name" value="POSSIBLE TRANSCRIPTIONAL REGULATORY PROTEIN (PROBABLY LRP_ASNC-FAMILY)"/>
    <property type="match status" value="1"/>
</dbReference>
<comment type="caution">
    <text evidence="6">The sequence shown here is derived from an EMBL/GenBank/DDBJ whole genome shotgun (WGS) entry which is preliminary data.</text>
</comment>
<dbReference type="GO" id="GO:0043565">
    <property type="term" value="F:sequence-specific DNA binding"/>
    <property type="evidence" value="ECO:0007669"/>
    <property type="project" value="InterPro"/>
</dbReference>
<evidence type="ECO:0000256" key="4">
    <source>
        <dbReference type="SAM" id="MobiDB-lite"/>
    </source>
</evidence>
<dbReference type="PANTHER" id="PTHR30154">
    <property type="entry name" value="LEUCINE-RESPONSIVE REGULATORY PROTEIN"/>
    <property type="match status" value="1"/>
</dbReference>
<protein>
    <submittedName>
        <fullName evidence="6">Lrp/AsnC family transcriptional regulator</fullName>
    </submittedName>
</protein>
<evidence type="ECO:0000256" key="2">
    <source>
        <dbReference type="ARBA" id="ARBA00023125"/>
    </source>
</evidence>
<dbReference type="SUPFAM" id="SSF54909">
    <property type="entry name" value="Dimeric alpha+beta barrel"/>
    <property type="match status" value="1"/>
</dbReference>
<keyword evidence="3" id="KW-0804">Transcription</keyword>
<sequence>MSEFPSTTAAAGPIPTKDVRPAREPVTTDEVDRRILTVLARDARTPNNAVAAEVGVAPSTCLARMRALRDSGVIRGYHADLDPAALGRPLQALVSVRLSSGARGRLRSFTDRIRARPEVRSVYFLAGGDDFLLDVTAVDVADLRDFVVEELSAYPEVASTETNLVFEHVRGTAAGL</sequence>
<evidence type="ECO:0000259" key="5">
    <source>
        <dbReference type="PROSITE" id="PS50956"/>
    </source>
</evidence>
<dbReference type="InterPro" id="IPR019888">
    <property type="entry name" value="Tscrpt_reg_AsnC-like"/>
</dbReference>
<dbReference type="InterPro" id="IPR000485">
    <property type="entry name" value="AsnC-type_HTH_dom"/>
</dbReference>